<dbReference type="PANTHER" id="PTHR30006">
    <property type="entry name" value="THIAMINE-BINDING PERIPLASMIC PROTEIN-RELATED"/>
    <property type="match status" value="1"/>
</dbReference>
<dbReference type="PANTHER" id="PTHR30006:SF2">
    <property type="entry name" value="ABC TRANSPORTER SUBSTRATE-BINDING PROTEIN"/>
    <property type="match status" value="1"/>
</dbReference>
<evidence type="ECO:0000256" key="1">
    <source>
        <dbReference type="ARBA" id="ARBA00022729"/>
    </source>
</evidence>
<evidence type="ECO:0000313" key="4">
    <source>
        <dbReference type="Proteomes" id="UP000183639"/>
    </source>
</evidence>
<accession>A0A1I3FIP8</accession>
<dbReference type="GO" id="GO:0030976">
    <property type="term" value="F:thiamine pyrophosphate binding"/>
    <property type="evidence" value="ECO:0007669"/>
    <property type="project" value="TreeGrafter"/>
</dbReference>
<dbReference type="PIRSF" id="PIRSF002825">
    <property type="entry name" value="CfbpA"/>
    <property type="match status" value="1"/>
</dbReference>
<keyword evidence="1 2" id="KW-0732">Signal</keyword>
<dbReference type="EMBL" id="FOQK01000015">
    <property type="protein sequence ID" value="SFI11047.1"/>
    <property type="molecule type" value="Genomic_DNA"/>
</dbReference>
<dbReference type="GO" id="GO:0030288">
    <property type="term" value="C:outer membrane-bounded periplasmic space"/>
    <property type="evidence" value="ECO:0007669"/>
    <property type="project" value="TreeGrafter"/>
</dbReference>
<name>A0A1I3FIP8_SELRU</name>
<dbReference type="CDD" id="cd13546">
    <property type="entry name" value="PBP2_BitB"/>
    <property type="match status" value="1"/>
</dbReference>
<feature type="chain" id="PRO_5038551525" evidence="2">
    <location>
        <begin position="22"/>
        <end position="349"/>
    </location>
</feature>
<dbReference type="Proteomes" id="UP000183639">
    <property type="component" value="Unassembled WGS sequence"/>
</dbReference>
<reference evidence="3 4" key="1">
    <citation type="submission" date="2016-10" db="EMBL/GenBank/DDBJ databases">
        <authorList>
            <person name="de Groot N.N."/>
        </authorList>
    </citation>
    <scope>NUCLEOTIDE SEQUENCE [LARGE SCALE GENOMIC DNA]</scope>
    <source>
        <strain evidence="3 4">Z108</strain>
    </source>
</reference>
<dbReference type="AlphaFoldDB" id="A0A1I3FIP8"/>
<evidence type="ECO:0000256" key="2">
    <source>
        <dbReference type="SAM" id="SignalP"/>
    </source>
</evidence>
<sequence>MKLKKIIATLLGAAMLTTCFAGCGGGDKQAAKGSAGSGSDENKIVIYCPHPLSFINPLVEEFEKESGVKVEVVAAGTGELLKRVESEKANPLADIFWGGSLSTMKPKADLFEPYKSANEDHIQPAFKNEEGSITRFTDIPSVIMVNTDLIGDVKVEGYEDLLNPALKGKIAMADPSKSSSSYEHLINMLYAMGKGNPDDGWDYIKKFCANLDGKLLSGSSAVYKGVADGEYAVGCTFEEGGAKYVADGAHVKLVYMKEGVISKPDGIYIIKNAKHMENAKKFIDFITSKNAQTLITQKLHRRSVRDDVPAPVGLLEKAQINTITDNEEVVNKNKKAWLDKFKDIFTSVQ</sequence>
<dbReference type="RefSeq" id="WP_075444150.1">
    <property type="nucleotide sequence ID" value="NZ_FOQK01000015.1"/>
</dbReference>
<proteinExistence type="predicted"/>
<dbReference type="Gene3D" id="3.40.190.10">
    <property type="entry name" value="Periplasmic binding protein-like II"/>
    <property type="match status" value="2"/>
</dbReference>
<dbReference type="Pfam" id="PF13531">
    <property type="entry name" value="SBP_bac_11"/>
    <property type="match status" value="1"/>
</dbReference>
<dbReference type="GO" id="GO:0015888">
    <property type="term" value="P:thiamine transport"/>
    <property type="evidence" value="ECO:0007669"/>
    <property type="project" value="TreeGrafter"/>
</dbReference>
<gene>
    <name evidence="3" type="ORF">SAMN04487861_11538</name>
</gene>
<organism evidence="3 4">
    <name type="scientific">Selenomonas ruminantium</name>
    <dbReference type="NCBI Taxonomy" id="971"/>
    <lineage>
        <taxon>Bacteria</taxon>
        <taxon>Bacillati</taxon>
        <taxon>Bacillota</taxon>
        <taxon>Negativicutes</taxon>
        <taxon>Selenomonadales</taxon>
        <taxon>Selenomonadaceae</taxon>
        <taxon>Selenomonas</taxon>
    </lineage>
</organism>
<evidence type="ECO:0000313" key="3">
    <source>
        <dbReference type="EMBL" id="SFI11047.1"/>
    </source>
</evidence>
<dbReference type="OrthoDB" id="179400at2"/>
<protein>
    <submittedName>
        <fullName evidence="3">Iron(III) transport system substrate-binding protein</fullName>
    </submittedName>
</protein>
<dbReference type="InterPro" id="IPR026045">
    <property type="entry name" value="Ferric-bd"/>
</dbReference>
<dbReference type="SUPFAM" id="SSF53850">
    <property type="entry name" value="Periplasmic binding protein-like II"/>
    <property type="match status" value="1"/>
</dbReference>
<dbReference type="GO" id="GO:0030975">
    <property type="term" value="F:thiamine binding"/>
    <property type="evidence" value="ECO:0007669"/>
    <property type="project" value="TreeGrafter"/>
</dbReference>
<feature type="signal peptide" evidence="2">
    <location>
        <begin position="1"/>
        <end position="21"/>
    </location>
</feature>